<comment type="function">
    <text evidence="8">The globular domain of the protein is located near the polypeptide exit tunnel on the outside of the subunit, while an extended beta-hairpin is found that lines the wall of the exit tunnel in the center of the 70S ribosome.</text>
</comment>
<evidence type="ECO:0000256" key="6">
    <source>
        <dbReference type="ARBA" id="ARBA00025084"/>
    </source>
</evidence>
<protein>
    <recommendedName>
        <fullName evidence="7 8">Large ribosomal subunit protein uL22</fullName>
    </recommendedName>
</protein>
<evidence type="ECO:0000256" key="8">
    <source>
        <dbReference type="HAMAP-Rule" id="MF_01331"/>
    </source>
</evidence>
<dbReference type="InterPro" id="IPR001063">
    <property type="entry name" value="Ribosomal_uL22"/>
</dbReference>
<comment type="subunit">
    <text evidence="8 10">Part of the 50S ribosomal subunit.</text>
</comment>
<evidence type="ECO:0000256" key="9">
    <source>
        <dbReference type="RuleBase" id="RU004005"/>
    </source>
</evidence>
<comment type="function">
    <text evidence="6">This protein binds specifically to 23S rRNA; its binding is stimulated by other ribosomal proteins, e.g. L4, L17, and L20. It is important during the early stages of 50S assembly. It makes multiple contacts with different domains of the 23S rRNA in the assembled 50S subunit and ribosome.</text>
</comment>
<keyword evidence="2 8" id="KW-0699">rRNA-binding</keyword>
<keyword evidence="5 8" id="KW-0687">Ribonucleoprotein</keyword>
<dbReference type="GO" id="GO:0003735">
    <property type="term" value="F:structural constituent of ribosome"/>
    <property type="evidence" value="ECO:0007669"/>
    <property type="project" value="InterPro"/>
</dbReference>
<dbReference type="InterPro" id="IPR047867">
    <property type="entry name" value="Ribosomal_uL22_bac/org-type"/>
</dbReference>
<sequence length="111" mass="12675">METRAITRFVRLSPRKVRLVVDEIRGKGVEEALNILKFVPKRSAVLVTKALRAAVANAETTQSVDVDRLYVKRVTVDEGGMWKRFMPRAMGRATRIRKRLSHITVVVDERS</sequence>
<dbReference type="PANTHER" id="PTHR13501">
    <property type="entry name" value="CHLOROPLAST 50S RIBOSOMAL PROTEIN L22-RELATED"/>
    <property type="match status" value="1"/>
</dbReference>
<dbReference type="GO" id="GO:0006412">
    <property type="term" value="P:translation"/>
    <property type="evidence" value="ECO:0007669"/>
    <property type="project" value="UniProtKB-UniRule"/>
</dbReference>
<dbReference type="EMBL" id="KT007027">
    <property type="protein sequence ID" value="AKQ04071.1"/>
    <property type="molecule type" value="Genomic_DNA"/>
</dbReference>
<evidence type="ECO:0000313" key="12">
    <source>
        <dbReference type="EMBL" id="AKQ04071.1"/>
    </source>
</evidence>
<evidence type="ECO:0000256" key="10">
    <source>
        <dbReference type="RuleBase" id="RU004006"/>
    </source>
</evidence>
<organism evidence="12">
    <name type="scientific">uncultured delta proteobacterium Rifle_16ft_4_minimus_39832</name>
    <dbReference type="NCBI Taxonomy" id="1665182"/>
    <lineage>
        <taxon>Bacteria</taxon>
        <taxon>Deltaproteobacteria</taxon>
        <taxon>environmental samples</taxon>
    </lineage>
</organism>
<dbReference type="GO" id="GO:0019843">
    <property type="term" value="F:rRNA binding"/>
    <property type="evidence" value="ECO:0007669"/>
    <property type="project" value="UniProtKB-UniRule"/>
</dbReference>
<dbReference type="FunFam" id="3.90.470.10:FF:000011">
    <property type="entry name" value="50S ribosomal protein L22"/>
    <property type="match status" value="1"/>
</dbReference>
<evidence type="ECO:0000256" key="7">
    <source>
        <dbReference type="ARBA" id="ARBA00035207"/>
    </source>
</evidence>
<dbReference type="SUPFAM" id="SSF54843">
    <property type="entry name" value="Ribosomal protein L22"/>
    <property type="match status" value="1"/>
</dbReference>
<evidence type="ECO:0000256" key="11">
    <source>
        <dbReference type="RuleBase" id="RU004008"/>
    </source>
</evidence>
<evidence type="ECO:0000256" key="4">
    <source>
        <dbReference type="ARBA" id="ARBA00022980"/>
    </source>
</evidence>
<evidence type="ECO:0000256" key="5">
    <source>
        <dbReference type="ARBA" id="ARBA00023274"/>
    </source>
</evidence>
<dbReference type="AlphaFoldDB" id="A0A0H4T8D9"/>
<comment type="function">
    <text evidence="8 11">This protein binds specifically to 23S rRNA; its binding is stimulated by other ribosomal proteins, e.g., L4, L17, and L20. It is important during the early stages of 50S assembly. It makes multiple contacts with different domains of the 23S rRNA in the assembled 50S subunit and ribosome.</text>
</comment>
<evidence type="ECO:0000256" key="2">
    <source>
        <dbReference type="ARBA" id="ARBA00022730"/>
    </source>
</evidence>
<dbReference type="Pfam" id="PF00237">
    <property type="entry name" value="Ribosomal_L22"/>
    <property type="match status" value="1"/>
</dbReference>
<dbReference type="InterPro" id="IPR036394">
    <property type="entry name" value="Ribosomal_uL22_sf"/>
</dbReference>
<dbReference type="PROSITE" id="PS00464">
    <property type="entry name" value="RIBOSOMAL_L22"/>
    <property type="match status" value="1"/>
</dbReference>
<dbReference type="NCBIfam" id="TIGR01044">
    <property type="entry name" value="rplV_bact"/>
    <property type="match status" value="1"/>
</dbReference>
<dbReference type="CDD" id="cd00336">
    <property type="entry name" value="Ribosomal_L22"/>
    <property type="match status" value="1"/>
</dbReference>
<accession>A0A0H4T8D9</accession>
<dbReference type="HAMAP" id="MF_01331_B">
    <property type="entry name" value="Ribosomal_uL22_B"/>
    <property type="match status" value="1"/>
</dbReference>
<gene>
    <name evidence="8" type="primary">rplV</name>
</gene>
<dbReference type="InterPro" id="IPR005727">
    <property type="entry name" value="Ribosomal_uL22_bac/chlpt-type"/>
</dbReference>
<evidence type="ECO:0000256" key="1">
    <source>
        <dbReference type="ARBA" id="ARBA00009451"/>
    </source>
</evidence>
<comment type="similarity">
    <text evidence="1 8 9">Belongs to the universal ribosomal protein uL22 family.</text>
</comment>
<keyword evidence="3 8" id="KW-0694">RNA-binding</keyword>
<keyword evidence="4 8" id="KW-0689">Ribosomal protein</keyword>
<dbReference type="InterPro" id="IPR018260">
    <property type="entry name" value="Ribosomal_uL22_CS"/>
</dbReference>
<proteinExistence type="inferred from homology"/>
<dbReference type="Gene3D" id="3.90.470.10">
    <property type="entry name" value="Ribosomal protein L22/L17"/>
    <property type="match status" value="1"/>
</dbReference>
<dbReference type="PANTHER" id="PTHR13501:SF8">
    <property type="entry name" value="LARGE RIBOSOMAL SUBUNIT PROTEIN UL22M"/>
    <property type="match status" value="1"/>
</dbReference>
<name>A0A0H4T8D9_9DELT</name>
<reference evidence="12" key="1">
    <citation type="journal article" date="2015" name="ISME J.">
        <title>Aquifer environment selects for microbial species cohorts in sediment and groundwater.</title>
        <authorList>
            <person name="Hug L.A."/>
            <person name="Thomas B.C."/>
            <person name="Brown C.T."/>
            <person name="Frischkorn K.R."/>
            <person name="Williams K.H."/>
            <person name="Tringe S.G."/>
            <person name="Banfield J.F."/>
        </authorList>
    </citation>
    <scope>NUCLEOTIDE SEQUENCE</scope>
</reference>
<evidence type="ECO:0000256" key="3">
    <source>
        <dbReference type="ARBA" id="ARBA00022884"/>
    </source>
</evidence>
<dbReference type="GO" id="GO:0022625">
    <property type="term" value="C:cytosolic large ribosomal subunit"/>
    <property type="evidence" value="ECO:0007669"/>
    <property type="project" value="TreeGrafter"/>
</dbReference>